<gene>
    <name evidence="4" type="ORF">SAMN05444390_10264</name>
</gene>
<accession>A0A1H6ALS0</accession>
<dbReference type="PROSITE" id="PS00070">
    <property type="entry name" value="ALDEHYDE_DEHYDR_CYS"/>
    <property type="match status" value="1"/>
</dbReference>
<evidence type="ECO:0000256" key="1">
    <source>
        <dbReference type="ARBA" id="ARBA00009986"/>
    </source>
</evidence>
<proteinExistence type="inferred from homology"/>
<organism evidence="4 5">
    <name type="scientific">Marinobacterium lutimaris</name>
    <dbReference type="NCBI Taxonomy" id="568106"/>
    <lineage>
        <taxon>Bacteria</taxon>
        <taxon>Pseudomonadati</taxon>
        <taxon>Pseudomonadota</taxon>
        <taxon>Gammaproteobacteria</taxon>
        <taxon>Oceanospirillales</taxon>
        <taxon>Oceanospirillaceae</taxon>
        <taxon>Marinobacterium</taxon>
    </lineage>
</organism>
<comment type="similarity">
    <text evidence="1">Belongs to the aldehyde dehydrogenase family.</text>
</comment>
<dbReference type="RefSeq" id="WP_104003179.1">
    <property type="nucleotide sequence ID" value="NZ_FNVQ01000002.1"/>
</dbReference>
<dbReference type="SUPFAM" id="SSF53720">
    <property type="entry name" value="ALDH-like"/>
    <property type="match status" value="1"/>
</dbReference>
<reference evidence="4 5" key="1">
    <citation type="submission" date="2016-10" db="EMBL/GenBank/DDBJ databases">
        <authorList>
            <person name="de Groot N.N."/>
        </authorList>
    </citation>
    <scope>NUCLEOTIDE SEQUENCE [LARGE SCALE GENOMIC DNA]</scope>
    <source>
        <strain evidence="4 5">DSM 22012</strain>
    </source>
</reference>
<dbReference type="Gene3D" id="3.40.309.10">
    <property type="entry name" value="Aldehyde Dehydrogenase, Chain A, domain 2"/>
    <property type="match status" value="1"/>
</dbReference>
<keyword evidence="2" id="KW-0560">Oxidoreductase</keyword>
<dbReference type="InterPro" id="IPR016160">
    <property type="entry name" value="Ald_DH_CS_CYS"/>
</dbReference>
<dbReference type="GO" id="GO:0016620">
    <property type="term" value="F:oxidoreductase activity, acting on the aldehyde or oxo group of donors, NAD or NADP as acceptor"/>
    <property type="evidence" value="ECO:0007669"/>
    <property type="project" value="InterPro"/>
</dbReference>
<dbReference type="Pfam" id="PF00171">
    <property type="entry name" value="Aldedh"/>
    <property type="match status" value="1"/>
</dbReference>
<dbReference type="AlphaFoldDB" id="A0A1H6ALS0"/>
<sequence>MQNNDNTGRYQALHSIGGEASEGGAEALSINPATGELIGRFPAGGRAEAEAAIAAARHAFDSTLWPKQPRERQLALLRWADALERDLSSLADLLTRTNGKPLQQAKGEMLGAISEIRYYAGLARHNPGHAQEVAPGEVSVMMREPAGVASLIIPWNAPAVLLIRSLAPALAVGCTTVTKSASQTALFTAACMAPLIADAAIPAGVVNLIFETGYEAAELLTTHEDVDVVSFTGSNLVGQKIMAAAAPTMKKLSLELGGKSCCVVMPDADIASVAPKIAAAALIISGQQCTAARRVLVHESRLQEMKQALAAALSEARIGNGLEASTDMGPLIDAESRDRVWGEIEQSFDIADEVVLRGAPISGPQGSAFLSPSLIAHSDDNAPFCQEEIFGPLLVLEPFSNEAHAVQKANNTVYGLSASVWTNQTDTAWRMARALRNGTVWINDHNRLFAEAETGGYRRSGIGRLHGYDALLDFCEVKHIYQNVGVVGLG</sequence>
<protein>
    <submittedName>
        <fullName evidence="4">Acyl-CoA reductase</fullName>
    </submittedName>
</protein>
<evidence type="ECO:0000256" key="2">
    <source>
        <dbReference type="ARBA" id="ARBA00023002"/>
    </source>
</evidence>
<feature type="domain" description="Aldehyde dehydrogenase" evidence="3">
    <location>
        <begin position="27"/>
        <end position="480"/>
    </location>
</feature>
<name>A0A1H6ALS0_9GAMM</name>
<evidence type="ECO:0000313" key="5">
    <source>
        <dbReference type="Proteomes" id="UP000236745"/>
    </source>
</evidence>
<dbReference type="InterPro" id="IPR015590">
    <property type="entry name" value="Aldehyde_DH_dom"/>
</dbReference>
<evidence type="ECO:0000259" key="3">
    <source>
        <dbReference type="Pfam" id="PF00171"/>
    </source>
</evidence>
<dbReference type="OrthoDB" id="9802947at2"/>
<dbReference type="InterPro" id="IPR016163">
    <property type="entry name" value="Ald_DH_C"/>
</dbReference>
<dbReference type="EMBL" id="FNVQ01000002">
    <property type="protein sequence ID" value="SEG48706.1"/>
    <property type="molecule type" value="Genomic_DNA"/>
</dbReference>
<evidence type="ECO:0000313" key="4">
    <source>
        <dbReference type="EMBL" id="SEG48706.1"/>
    </source>
</evidence>
<dbReference type="Proteomes" id="UP000236745">
    <property type="component" value="Unassembled WGS sequence"/>
</dbReference>
<keyword evidence="5" id="KW-1185">Reference proteome</keyword>
<dbReference type="FunFam" id="3.40.605.10:FF:000007">
    <property type="entry name" value="NAD/NADP-dependent betaine aldehyde dehydrogenase"/>
    <property type="match status" value="1"/>
</dbReference>
<dbReference type="InterPro" id="IPR016161">
    <property type="entry name" value="Ald_DH/histidinol_DH"/>
</dbReference>
<dbReference type="InterPro" id="IPR016162">
    <property type="entry name" value="Ald_DH_N"/>
</dbReference>
<dbReference type="Gene3D" id="3.40.605.10">
    <property type="entry name" value="Aldehyde Dehydrogenase, Chain A, domain 1"/>
    <property type="match status" value="1"/>
</dbReference>
<dbReference type="PANTHER" id="PTHR11699">
    <property type="entry name" value="ALDEHYDE DEHYDROGENASE-RELATED"/>
    <property type="match status" value="1"/>
</dbReference>